<name>A0AAN6NTE8_9PEZI</name>
<sequence length="258" mass="27383">MEIPTVLESRENNLLPRLTQFLSRSIRTATASLSLTKRRANANQTPAFDFAPTTITPRDYHQLLVLPRDSAPLSSTALLGAVLGSIGGVILLLLICCFFYIRFRAWSNASMAASSRQKRWRRVYYYHDSSSSSSRSGTSSTSSSSTSTSTGTIPRDVEMGETWYAHGAGVAGAGAGQRGYGYGHGQGNLYGQGGVYEQSQAHRGYGVGFEGGATAGGKAGPGNIATGYGPGVAQAPRVPPVAVATTRWNPHVFRQGKT</sequence>
<gene>
    <name evidence="3" type="ORF">QBC32DRAFT_372686</name>
</gene>
<feature type="compositionally biased region" description="Low complexity" evidence="1">
    <location>
        <begin position="129"/>
        <end position="152"/>
    </location>
</feature>
<feature type="region of interest" description="Disordered" evidence="1">
    <location>
        <begin position="129"/>
        <end position="154"/>
    </location>
</feature>
<evidence type="ECO:0000313" key="4">
    <source>
        <dbReference type="Proteomes" id="UP001303222"/>
    </source>
</evidence>
<evidence type="ECO:0000256" key="1">
    <source>
        <dbReference type="SAM" id="MobiDB-lite"/>
    </source>
</evidence>
<dbReference type="AlphaFoldDB" id="A0AAN6NTE8"/>
<feature type="transmembrane region" description="Helical" evidence="2">
    <location>
        <begin position="77"/>
        <end position="101"/>
    </location>
</feature>
<keyword evidence="2" id="KW-1133">Transmembrane helix</keyword>
<evidence type="ECO:0000256" key="2">
    <source>
        <dbReference type="SAM" id="Phobius"/>
    </source>
</evidence>
<reference evidence="3" key="1">
    <citation type="journal article" date="2023" name="Mol. Phylogenet. Evol.">
        <title>Genome-scale phylogeny and comparative genomics of the fungal order Sordariales.</title>
        <authorList>
            <person name="Hensen N."/>
            <person name="Bonometti L."/>
            <person name="Westerberg I."/>
            <person name="Brannstrom I.O."/>
            <person name="Guillou S."/>
            <person name="Cros-Aarteil S."/>
            <person name="Calhoun S."/>
            <person name="Haridas S."/>
            <person name="Kuo A."/>
            <person name="Mondo S."/>
            <person name="Pangilinan J."/>
            <person name="Riley R."/>
            <person name="LaButti K."/>
            <person name="Andreopoulos B."/>
            <person name="Lipzen A."/>
            <person name="Chen C."/>
            <person name="Yan M."/>
            <person name="Daum C."/>
            <person name="Ng V."/>
            <person name="Clum A."/>
            <person name="Steindorff A."/>
            <person name="Ohm R.A."/>
            <person name="Martin F."/>
            <person name="Silar P."/>
            <person name="Natvig D.O."/>
            <person name="Lalanne C."/>
            <person name="Gautier V."/>
            <person name="Ament-Velasquez S.L."/>
            <person name="Kruys A."/>
            <person name="Hutchinson M.I."/>
            <person name="Powell A.J."/>
            <person name="Barry K."/>
            <person name="Miller A.N."/>
            <person name="Grigoriev I.V."/>
            <person name="Debuchy R."/>
            <person name="Gladieux P."/>
            <person name="Hiltunen Thoren M."/>
            <person name="Johannesson H."/>
        </authorList>
    </citation>
    <scope>NUCLEOTIDE SEQUENCE</scope>
    <source>
        <strain evidence="3">CBS 626.80</strain>
    </source>
</reference>
<keyword evidence="2" id="KW-0472">Membrane</keyword>
<keyword evidence="4" id="KW-1185">Reference proteome</keyword>
<evidence type="ECO:0000313" key="3">
    <source>
        <dbReference type="EMBL" id="KAK3949557.1"/>
    </source>
</evidence>
<comment type="caution">
    <text evidence="3">The sequence shown here is derived from an EMBL/GenBank/DDBJ whole genome shotgun (WGS) entry which is preliminary data.</text>
</comment>
<dbReference type="EMBL" id="MU859209">
    <property type="protein sequence ID" value="KAK3949557.1"/>
    <property type="molecule type" value="Genomic_DNA"/>
</dbReference>
<dbReference type="Proteomes" id="UP001303222">
    <property type="component" value="Unassembled WGS sequence"/>
</dbReference>
<reference evidence="3" key="2">
    <citation type="submission" date="2023-06" db="EMBL/GenBank/DDBJ databases">
        <authorList>
            <consortium name="Lawrence Berkeley National Laboratory"/>
            <person name="Mondo S.J."/>
            <person name="Hensen N."/>
            <person name="Bonometti L."/>
            <person name="Westerberg I."/>
            <person name="Brannstrom I.O."/>
            <person name="Guillou S."/>
            <person name="Cros-Aarteil S."/>
            <person name="Calhoun S."/>
            <person name="Haridas S."/>
            <person name="Kuo A."/>
            <person name="Pangilinan J."/>
            <person name="Riley R."/>
            <person name="Labutti K."/>
            <person name="Andreopoulos B."/>
            <person name="Lipzen A."/>
            <person name="Chen C."/>
            <person name="Yanf M."/>
            <person name="Daum C."/>
            <person name="Ng V."/>
            <person name="Clum A."/>
            <person name="Steindorff A."/>
            <person name="Ohm R."/>
            <person name="Martin F."/>
            <person name="Silar P."/>
            <person name="Natvig D."/>
            <person name="Lalanne C."/>
            <person name="Gautier V."/>
            <person name="Ament-Velasquez S.L."/>
            <person name="Kruys A."/>
            <person name="Hutchinson M.I."/>
            <person name="Powell A.J."/>
            <person name="Barry K."/>
            <person name="Miller A.N."/>
            <person name="Grigoriev I.V."/>
            <person name="Debuchy R."/>
            <person name="Gladieux P."/>
            <person name="Thoren M.H."/>
            <person name="Johannesson H."/>
        </authorList>
    </citation>
    <scope>NUCLEOTIDE SEQUENCE</scope>
    <source>
        <strain evidence="3">CBS 626.80</strain>
    </source>
</reference>
<keyword evidence="2" id="KW-0812">Transmembrane</keyword>
<organism evidence="3 4">
    <name type="scientific">Pseudoneurospora amorphoporcata</name>
    <dbReference type="NCBI Taxonomy" id="241081"/>
    <lineage>
        <taxon>Eukaryota</taxon>
        <taxon>Fungi</taxon>
        <taxon>Dikarya</taxon>
        <taxon>Ascomycota</taxon>
        <taxon>Pezizomycotina</taxon>
        <taxon>Sordariomycetes</taxon>
        <taxon>Sordariomycetidae</taxon>
        <taxon>Sordariales</taxon>
        <taxon>Sordariaceae</taxon>
        <taxon>Pseudoneurospora</taxon>
    </lineage>
</organism>
<protein>
    <submittedName>
        <fullName evidence="3">Uncharacterized protein</fullName>
    </submittedName>
</protein>
<accession>A0AAN6NTE8</accession>
<proteinExistence type="predicted"/>